<comment type="caution">
    <text evidence="1">The sequence shown here is derived from an EMBL/GenBank/DDBJ whole genome shotgun (WGS) entry which is preliminary data.</text>
</comment>
<dbReference type="Gene3D" id="1.10.510.10">
    <property type="entry name" value="Transferase(Phosphotransferase) domain 1"/>
    <property type="match status" value="1"/>
</dbReference>
<dbReference type="EMBL" id="JAACJN010000154">
    <property type="protein sequence ID" value="KAF5366350.1"/>
    <property type="molecule type" value="Genomic_DNA"/>
</dbReference>
<dbReference type="Proteomes" id="UP000518752">
    <property type="component" value="Unassembled WGS sequence"/>
</dbReference>
<dbReference type="InterPro" id="IPR011009">
    <property type="entry name" value="Kinase-like_dom_sf"/>
</dbReference>
<evidence type="ECO:0000313" key="2">
    <source>
        <dbReference type="Proteomes" id="UP000518752"/>
    </source>
</evidence>
<evidence type="ECO:0008006" key="3">
    <source>
        <dbReference type="Google" id="ProtNLM"/>
    </source>
</evidence>
<sequence length="393" mass="45683">MSIPTPAVPPLPIPELTEQELTHEVLLDSEVFWGNHYDWLKERGYLLRPRYRPGWVSSWVGSNKWRGGCEDFQALQIYKFNLDATRLSDGMPVMLRRPDPPSRSNEVKITQVFSSASIDRRNHCAPIYETISLPEPDPGERNSVVIMPFLVEWNEPEFETVGEVVDFCTQVFEGLEYIHSLNVAHNDAKFDNIMMDWSPLYAHAPHPFRTSLRRDWSGPSSPRSRTLYPVKYYFIDWDLSELHDRSASTPIRVPPGYGGDQSVPEFQRNELCDPFAVDVYCLGNVFRTKLIEGDIYCSPRRNVDFLKGLISDMTHDDPAKRPTMSQVVTRFEKIRKGLWWWKLRSRVSDKNVPLLLHWLYSPIHWAVQLSYIVRRIPAIPDYTRNSYHGISEV</sequence>
<dbReference type="AlphaFoldDB" id="A0A8H5LQK6"/>
<proteinExistence type="predicted"/>
<gene>
    <name evidence="1" type="ORF">D9757_011468</name>
</gene>
<keyword evidence="2" id="KW-1185">Reference proteome</keyword>
<organism evidence="1 2">
    <name type="scientific">Collybiopsis confluens</name>
    <dbReference type="NCBI Taxonomy" id="2823264"/>
    <lineage>
        <taxon>Eukaryota</taxon>
        <taxon>Fungi</taxon>
        <taxon>Dikarya</taxon>
        <taxon>Basidiomycota</taxon>
        <taxon>Agaricomycotina</taxon>
        <taxon>Agaricomycetes</taxon>
        <taxon>Agaricomycetidae</taxon>
        <taxon>Agaricales</taxon>
        <taxon>Marasmiineae</taxon>
        <taxon>Omphalotaceae</taxon>
        <taxon>Collybiopsis</taxon>
    </lineage>
</organism>
<name>A0A8H5LQK6_9AGAR</name>
<reference evidence="1 2" key="1">
    <citation type="journal article" date="2020" name="ISME J.">
        <title>Uncovering the hidden diversity of litter-decomposition mechanisms in mushroom-forming fungi.</title>
        <authorList>
            <person name="Floudas D."/>
            <person name="Bentzer J."/>
            <person name="Ahren D."/>
            <person name="Johansson T."/>
            <person name="Persson P."/>
            <person name="Tunlid A."/>
        </authorList>
    </citation>
    <scope>NUCLEOTIDE SEQUENCE [LARGE SCALE GENOMIC DNA]</scope>
    <source>
        <strain evidence="1 2">CBS 406.79</strain>
    </source>
</reference>
<accession>A0A8H5LQK6</accession>
<protein>
    <recommendedName>
        <fullName evidence="3">Protein kinase domain-containing protein</fullName>
    </recommendedName>
</protein>
<dbReference type="SUPFAM" id="SSF56112">
    <property type="entry name" value="Protein kinase-like (PK-like)"/>
    <property type="match status" value="1"/>
</dbReference>
<evidence type="ECO:0000313" key="1">
    <source>
        <dbReference type="EMBL" id="KAF5366350.1"/>
    </source>
</evidence>
<dbReference type="OrthoDB" id="5987198at2759"/>